<dbReference type="AlphaFoldDB" id="A0A545TSZ8"/>
<evidence type="ECO:0000313" key="2">
    <source>
        <dbReference type="EMBL" id="TQV80344.1"/>
    </source>
</evidence>
<dbReference type="InterPro" id="IPR000073">
    <property type="entry name" value="AB_hydrolase_1"/>
</dbReference>
<evidence type="ECO:0000313" key="3">
    <source>
        <dbReference type="Proteomes" id="UP000315252"/>
    </source>
</evidence>
<organism evidence="2 3">
    <name type="scientific">Denitrobaculum tricleocarpae</name>
    <dbReference type="NCBI Taxonomy" id="2591009"/>
    <lineage>
        <taxon>Bacteria</taxon>
        <taxon>Pseudomonadati</taxon>
        <taxon>Pseudomonadota</taxon>
        <taxon>Alphaproteobacteria</taxon>
        <taxon>Rhodospirillales</taxon>
        <taxon>Rhodospirillaceae</taxon>
        <taxon>Denitrobaculum</taxon>
    </lineage>
</organism>
<reference evidence="2 3" key="1">
    <citation type="submission" date="2019-06" db="EMBL/GenBank/DDBJ databases">
        <title>Whole genome sequence for Rhodospirillaceae sp. R148.</title>
        <authorList>
            <person name="Wang G."/>
        </authorList>
    </citation>
    <scope>NUCLEOTIDE SEQUENCE [LARGE SCALE GENOMIC DNA]</scope>
    <source>
        <strain evidence="2 3">R148</strain>
    </source>
</reference>
<gene>
    <name evidence="2" type="ORF">FKG95_09115</name>
</gene>
<sequence>MTTRKTPVVFIPGIGCTGQMFRTQIEDLQEIMEPWEAPLYPVDTIEEMGRLILKNCPFDRFAVVGASMGGYLCFEIYKQAPDRVIALAPVCTMPQPDSVELAARRLIMNRQIINGRWRTMWGAIIRKCLAPSRRDDTAIATEVISHMTSTCPDAFLLHQRAMASREGYEAMLGDIRCPTTVIAGIDDEVITLRTQAAMQADIPGSHLIAVRDCGHLPTWEQPTKISQALSRWLGYTEALAA</sequence>
<keyword evidence="2" id="KW-0378">Hydrolase</keyword>
<evidence type="ECO:0000259" key="1">
    <source>
        <dbReference type="Pfam" id="PF00561"/>
    </source>
</evidence>
<dbReference type="SUPFAM" id="SSF53474">
    <property type="entry name" value="alpha/beta-Hydrolases"/>
    <property type="match status" value="1"/>
</dbReference>
<protein>
    <submittedName>
        <fullName evidence="2">Alpha/beta hydrolase</fullName>
    </submittedName>
</protein>
<keyword evidence="3" id="KW-1185">Reference proteome</keyword>
<dbReference type="PANTHER" id="PTHR43194">
    <property type="entry name" value="HYDROLASE ALPHA/BETA FOLD FAMILY"/>
    <property type="match status" value="1"/>
</dbReference>
<dbReference type="Gene3D" id="3.40.50.1820">
    <property type="entry name" value="alpha/beta hydrolase"/>
    <property type="match status" value="1"/>
</dbReference>
<dbReference type="InterPro" id="IPR050228">
    <property type="entry name" value="Carboxylesterase_BioH"/>
</dbReference>
<accession>A0A545TSZ8</accession>
<name>A0A545TSZ8_9PROT</name>
<dbReference type="OrthoDB" id="5491135at2"/>
<dbReference type="PANTHER" id="PTHR43194:SF5">
    <property type="entry name" value="PIMELOYL-[ACYL-CARRIER PROTEIN] METHYL ESTER ESTERASE"/>
    <property type="match status" value="1"/>
</dbReference>
<dbReference type="Pfam" id="PF00561">
    <property type="entry name" value="Abhydrolase_1"/>
    <property type="match status" value="1"/>
</dbReference>
<comment type="caution">
    <text evidence="2">The sequence shown here is derived from an EMBL/GenBank/DDBJ whole genome shotgun (WGS) entry which is preliminary data.</text>
</comment>
<dbReference type="EMBL" id="VHSH01000003">
    <property type="protein sequence ID" value="TQV80344.1"/>
    <property type="molecule type" value="Genomic_DNA"/>
</dbReference>
<feature type="domain" description="AB hydrolase-1" evidence="1">
    <location>
        <begin position="38"/>
        <end position="221"/>
    </location>
</feature>
<dbReference type="InterPro" id="IPR029058">
    <property type="entry name" value="AB_hydrolase_fold"/>
</dbReference>
<proteinExistence type="predicted"/>
<dbReference type="RefSeq" id="WP_142896057.1">
    <property type="nucleotide sequence ID" value="NZ_ML660054.1"/>
</dbReference>
<dbReference type="GO" id="GO:0016787">
    <property type="term" value="F:hydrolase activity"/>
    <property type="evidence" value="ECO:0007669"/>
    <property type="project" value="UniProtKB-KW"/>
</dbReference>
<dbReference type="Proteomes" id="UP000315252">
    <property type="component" value="Unassembled WGS sequence"/>
</dbReference>